<evidence type="ECO:0000259" key="1">
    <source>
        <dbReference type="Pfam" id="PF01717"/>
    </source>
</evidence>
<sequence length="334" mass="34618">MVVATGIGSWPGTDIREALRAVRDSLTDAPEGVTTLPYLPELPARGPGADMIGRGAGLLVDLPVDVQPQGWRLVDRPGRDAERTASLRRQDLDELAEAFDGWDGPLKLQVTGPWTLAAALWLPLGDRVLSDAGATRDLAVSLAEGIRAHLIEVAGLLPGAHLTLQIDEPSLPAVVLGRVKSDSGFRVLPTPDSSQAEHILGTVVSAAKDAGAATTIHCCGDEPPIDLLRGAGPDAISLDTSTLRTGDWDAIATAVESGTTFWAGALSSTRPSAYGRVSSALATRWHELGLPPASLAHLGVTPSCGLAGSTPADATAITRATVETARAIAEEAVR</sequence>
<evidence type="ECO:0000313" key="2">
    <source>
        <dbReference type="EMBL" id="USQ79299.1"/>
    </source>
</evidence>
<protein>
    <submittedName>
        <fullName evidence="2">Methionine synthase</fullName>
    </submittedName>
</protein>
<dbReference type="InterPro" id="IPR002629">
    <property type="entry name" value="Met_Synth_C/arc"/>
</dbReference>
<dbReference type="SUPFAM" id="SSF51726">
    <property type="entry name" value="UROD/MetE-like"/>
    <property type="match status" value="1"/>
</dbReference>
<keyword evidence="3" id="KW-1185">Reference proteome</keyword>
<dbReference type="Gene3D" id="3.20.20.210">
    <property type="match status" value="1"/>
</dbReference>
<accession>A0ABY4YRA2</accession>
<dbReference type="EMBL" id="CP099489">
    <property type="protein sequence ID" value="USQ79299.1"/>
    <property type="molecule type" value="Genomic_DNA"/>
</dbReference>
<organism evidence="2 3">
    <name type="scientific">Ornithinimicrobium faecis</name>
    <dbReference type="NCBI Taxonomy" id="2934158"/>
    <lineage>
        <taxon>Bacteria</taxon>
        <taxon>Bacillati</taxon>
        <taxon>Actinomycetota</taxon>
        <taxon>Actinomycetes</taxon>
        <taxon>Micrococcales</taxon>
        <taxon>Ornithinimicrobiaceae</taxon>
        <taxon>Ornithinimicrobium</taxon>
    </lineage>
</organism>
<dbReference type="Pfam" id="PF01717">
    <property type="entry name" value="Meth_synt_2"/>
    <property type="match status" value="1"/>
</dbReference>
<gene>
    <name evidence="2" type="ORF">NF556_17055</name>
</gene>
<feature type="domain" description="Cobalamin-independent methionine synthase MetE C-terminal/archaeal" evidence="1">
    <location>
        <begin position="4"/>
        <end position="326"/>
    </location>
</feature>
<dbReference type="InterPro" id="IPR038071">
    <property type="entry name" value="UROD/MetE-like_sf"/>
</dbReference>
<evidence type="ECO:0000313" key="3">
    <source>
        <dbReference type="Proteomes" id="UP001056455"/>
    </source>
</evidence>
<reference evidence="2" key="1">
    <citation type="submission" date="2022-06" db="EMBL/GenBank/DDBJ databases">
        <title>Ornithinimicrobium HY1793.</title>
        <authorList>
            <person name="Huang Y."/>
        </authorList>
    </citation>
    <scope>NUCLEOTIDE SEQUENCE</scope>
    <source>
        <strain evidence="2">HY1793</strain>
    </source>
</reference>
<dbReference type="RefSeq" id="WP_252592272.1">
    <property type="nucleotide sequence ID" value="NZ_CP099489.1"/>
</dbReference>
<name>A0ABY4YRA2_9MICO</name>
<proteinExistence type="predicted"/>
<dbReference type="Proteomes" id="UP001056455">
    <property type="component" value="Chromosome"/>
</dbReference>